<dbReference type="Proteomes" id="UP001302949">
    <property type="component" value="Unassembled WGS sequence"/>
</dbReference>
<dbReference type="EMBL" id="JAYFUM010000007">
    <property type="protein sequence ID" value="MEA5138961.1"/>
    <property type="molecule type" value="Genomic_DNA"/>
</dbReference>
<evidence type="ECO:0000313" key="2">
    <source>
        <dbReference type="Proteomes" id="UP001302949"/>
    </source>
</evidence>
<protein>
    <submittedName>
        <fullName evidence="1">Uncharacterized protein</fullName>
    </submittedName>
</protein>
<evidence type="ECO:0000313" key="1">
    <source>
        <dbReference type="EMBL" id="MEA5138961.1"/>
    </source>
</evidence>
<proteinExistence type="predicted"/>
<sequence>MGKVISKKDKIEKKISIDIHIAPVLEYMLKKANLDLSELNDTFIKVWINQNLDLLTDIEKEKFNIS</sequence>
<reference evidence="1 2" key="1">
    <citation type="submission" date="2023-12" db="EMBL/GenBank/DDBJ databases">
        <title>Novel species of the genus Arcicella isolated from rivers.</title>
        <authorList>
            <person name="Lu H."/>
        </authorList>
    </citation>
    <scope>NUCLEOTIDE SEQUENCE [LARGE SCALE GENOMIC DNA]</scope>
    <source>
        <strain evidence="1 2">KCTC 23307</strain>
    </source>
</reference>
<gene>
    <name evidence="1" type="ORF">VB248_07445</name>
</gene>
<accession>A0ABU5Q7Y1</accession>
<dbReference type="RefSeq" id="WP_323296116.1">
    <property type="nucleotide sequence ID" value="NZ_JAYFUM010000007.1"/>
</dbReference>
<comment type="caution">
    <text evidence="1">The sequence shown here is derived from an EMBL/GenBank/DDBJ whole genome shotgun (WGS) entry which is preliminary data.</text>
</comment>
<name>A0ABU5Q7Y1_9BACT</name>
<keyword evidence="2" id="KW-1185">Reference proteome</keyword>
<organism evidence="1 2">
    <name type="scientific">Arcicella rigui</name>
    <dbReference type="NCBI Taxonomy" id="797020"/>
    <lineage>
        <taxon>Bacteria</taxon>
        <taxon>Pseudomonadati</taxon>
        <taxon>Bacteroidota</taxon>
        <taxon>Cytophagia</taxon>
        <taxon>Cytophagales</taxon>
        <taxon>Flectobacillaceae</taxon>
        <taxon>Arcicella</taxon>
    </lineage>
</organism>